<keyword evidence="1" id="KW-1185">Reference proteome</keyword>
<evidence type="ECO:0000313" key="2">
    <source>
        <dbReference type="RefSeq" id="XP_016459595.1"/>
    </source>
</evidence>
<dbReference type="OrthoDB" id="1226741at2759"/>
<sequence length="147" mass="16026">MIFGGVEVNGVTFAAAKKIKISVTHGKRIRQISDDDKITFTEEDADGLPLPHNDDMVISLSVIDFKIKRVLVDPGSSANIIQLRVLVQAKLTGKIIPATKLLVGFNITSVMTRGEILLPTHAEGVTKTTLFKVVNVDMGYNVILGRR</sequence>
<organism evidence="1 2">
    <name type="scientific">Nicotiana tabacum</name>
    <name type="common">Common tobacco</name>
    <dbReference type="NCBI Taxonomy" id="4097"/>
    <lineage>
        <taxon>Eukaryota</taxon>
        <taxon>Viridiplantae</taxon>
        <taxon>Streptophyta</taxon>
        <taxon>Embryophyta</taxon>
        <taxon>Tracheophyta</taxon>
        <taxon>Spermatophyta</taxon>
        <taxon>Magnoliopsida</taxon>
        <taxon>eudicotyledons</taxon>
        <taxon>Gunneridae</taxon>
        <taxon>Pentapetalae</taxon>
        <taxon>asterids</taxon>
        <taxon>lamiids</taxon>
        <taxon>Solanales</taxon>
        <taxon>Solanaceae</taxon>
        <taxon>Nicotianoideae</taxon>
        <taxon>Nicotianeae</taxon>
        <taxon>Nicotiana</taxon>
    </lineage>
</organism>
<reference evidence="1" key="1">
    <citation type="journal article" date="2014" name="Nat. Commun.">
        <title>The tobacco genome sequence and its comparison with those of tomato and potato.</title>
        <authorList>
            <person name="Sierro N."/>
            <person name="Battey J.N."/>
            <person name="Ouadi S."/>
            <person name="Bakaher N."/>
            <person name="Bovet L."/>
            <person name="Willig A."/>
            <person name="Goepfert S."/>
            <person name="Peitsch M.C."/>
            <person name="Ivanov N.V."/>
        </authorList>
    </citation>
    <scope>NUCLEOTIDE SEQUENCE [LARGE SCALE GENOMIC DNA]</scope>
</reference>
<dbReference type="GeneID" id="107783132"/>
<gene>
    <name evidence="2" type="primary">LOC107783132</name>
</gene>
<dbReference type="Proteomes" id="UP000790787">
    <property type="component" value="Chromosome 2"/>
</dbReference>
<evidence type="ECO:0000313" key="1">
    <source>
        <dbReference type="Proteomes" id="UP000790787"/>
    </source>
</evidence>
<dbReference type="OMA" id="LPHNDDM"/>
<dbReference type="PANTHER" id="PTHR33240:SF8">
    <property type="entry name" value="OS03G0439900 PROTEIN"/>
    <property type="match status" value="1"/>
</dbReference>
<dbReference type="KEGG" id="nta:107783132"/>
<dbReference type="PaxDb" id="4097-A0A1S3Z541"/>
<proteinExistence type="predicted"/>
<dbReference type="RefSeq" id="XP_016459595.1">
    <property type="nucleotide sequence ID" value="XM_016604109.1"/>
</dbReference>
<accession>A0A1S3Z541</accession>
<dbReference type="PANTHER" id="PTHR33240">
    <property type="entry name" value="OS08G0508500 PROTEIN"/>
    <property type="match status" value="1"/>
</dbReference>
<dbReference type="AlphaFoldDB" id="A0A1S3Z541"/>
<reference evidence="2" key="2">
    <citation type="submission" date="2025-08" db="UniProtKB">
        <authorList>
            <consortium name="RefSeq"/>
        </authorList>
    </citation>
    <scope>IDENTIFICATION</scope>
    <source>
        <tissue evidence="2">Leaf</tissue>
    </source>
</reference>
<protein>
    <submittedName>
        <fullName evidence="2">Uncharacterized protein LOC107783132</fullName>
    </submittedName>
</protein>
<name>A0A1S3Z541_TOBAC</name>
<dbReference type="CDD" id="cd00303">
    <property type="entry name" value="retropepsin_like"/>
    <property type="match status" value="1"/>
</dbReference>